<dbReference type="Gene3D" id="3.40.190.290">
    <property type="match status" value="1"/>
</dbReference>
<proteinExistence type="inferred from homology"/>
<keyword evidence="2" id="KW-0805">Transcription regulation</keyword>
<dbReference type="GO" id="GO:0003677">
    <property type="term" value="F:DNA binding"/>
    <property type="evidence" value="ECO:0007669"/>
    <property type="project" value="UniProtKB-KW"/>
</dbReference>
<dbReference type="OrthoDB" id="8417889at2"/>
<keyword evidence="4" id="KW-0804">Transcription</keyword>
<dbReference type="RefSeq" id="WP_149510372.1">
    <property type="nucleotide sequence ID" value="NZ_VDFC01000019.1"/>
</dbReference>
<dbReference type="GO" id="GO:0005829">
    <property type="term" value="C:cytosol"/>
    <property type="evidence" value="ECO:0007669"/>
    <property type="project" value="TreeGrafter"/>
</dbReference>
<comment type="similarity">
    <text evidence="1">Belongs to the LysR transcriptional regulatory family.</text>
</comment>
<organism evidence="6 7">
    <name type="scientific">Streptomyces apricus</name>
    <dbReference type="NCBI Taxonomy" id="1828112"/>
    <lineage>
        <taxon>Bacteria</taxon>
        <taxon>Bacillati</taxon>
        <taxon>Actinomycetota</taxon>
        <taxon>Actinomycetes</taxon>
        <taxon>Kitasatosporales</taxon>
        <taxon>Streptomycetaceae</taxon>
        <taxon>Streptomyces</taxon>
    </lineage>
</organism>
<dbReference type="PANTHER" id="PTHR30419:SF8">
    <property type="entry name" value="NITROGEN ASSIMILATION TRANSCRIPTIONAL ACTIVATOR-RELATED"/>
    <property type="match status" value="1"/>
</dbReference>
<feature type="domain" description="HTH lysR-type" evidence="5">
    <location>
        <begin position="11"/>
        <end position="68"/>
    </location>
</feature>
<dbReference type="SUPFAM" id="SSF53850">
    <property type="entry name" value="Periplasmic binding protein-like II"/>
    <property type="match status" value="1"/>
</dbReference>
<evidence type="ECO:0000256" key="3">
    <source>
        <dbReference type="ARBA" id="ARBA00023125"/>
    </source>
</evidence>
<dbReference type="Pfam" id="PF03466">
    <property type="entry name" value="LysR_substrate"/>
    <property type="match status" value="1"/>
</dbReference>
<dbReference type="PROSITE" id="PS50931">
    <property type="entry name" value="HTH_LYSR"/>
    <property type="match status" value="1"/>
</dbReference>
<gene>
    <name evidence="6" type="ORF">FGF04_06995</name>
</gene>
<dbReference type="Proteomes" id="UP000324965">
    <property type="component" value="Unassembled WGS sequence"/>
</dbReference>
<dbReference type="InterPro" id="IPR005119">
    <property type="entry name" value="LysR_subst-bd"/>
</dbReference>
<evidence type="ECO:0000256" key="2">
    <source>
        <dbReference type="ARBA" id="ARBA00023015"/>
    </source>
</evidence>
<dbReference type="GO" id="GO:0003700">
    <property type="term" value="F:DNA-binding transcription factor activity"/>
    <property type="evidence" value="ECO:0007669"/>
    <property type="project" value="InterPro"/>
</dbReference>
<evidence type="ECO:0000313" key="6">
    <source>
        <dbReference type="EMBL" id="KAA0941178.1"/>
    </source>
</evidence>
<dbReference type="InterPro" id="IPR050950">
    <property type="entry name" value="HTH-type_LysR_regulators"/>
</dbReference>
<dbReference type="Pfam" id="PF00126">
    <property type="entry name" value="HTH_1"/>
    <property type="match status" value="1"/>
</dbReference>
<dbReference type="EMBL" id="VDFC01000019">
    <property type="protein sequence ID" value="KAA0941178.1"/>
    <property type="molecule type" value="Genomic_DNA"/>
</dbReference>
<comment type="caution">
    <text evidence="6">The sequence shown here is derived from an EMBL/GenBank/DDBJ whole genome shotgun (WGS) entry which is preliminary data.</text>
</comment>
<dbReference type="InterPro" id="IPR036390">
    <property type="entry name" value="WH_DNA-bd_sf"/>
</dbReference>
<dbReference type="AlphaFoldDB" id="A0A5B0BG47"/>
<keyword evidence="7" id="KW-1185">Reference proteome</keyword>
<dbReference type="PANTHER" id="PTHR30419">
    <property type="entry name" value="HTH-TYPE TRANSCRIPTIONAL REGULATOR YBHD"/>
    <property type="match status" value="1"/>
</dbReference>
<evidence type="ECO:0000313" key="7">
    <source>
        <dbReference type="Proteomes" id="UP000324965"/>
    </source>
</evidence>
<evidence type="ECO:0000256" key="1">
    <source>
        <dbReference type="ARBA" id="ARBA00009437"/>
    </source>
</evidence>
<accession>A0A5B0BG47</accession>
<evidence type="ECO:0000259" key="5">
    <source>
        <dbReference type="PROSITE" id="PS50931"/>
    </source>
</evidence>
<reference evidence="6 7" key="1">
    <citation type="submission" date="2019-05" db="EMBL/GenBank/DDBJ databases">
        <authorList>
            <person name="Hariharan J."/>
            <person name="Choudoir M.J."/>
            <person name="Diebold P."/>
            <person name="Panke-Buisse K."/>
            <person name="Buckley D.H."/>
        </authorList>
    </citation>
    <scope>NUCLEOTIDE SEQUENCE [LARGE SCALE GENOMIC DNA]</scope>
    <source>
        <strain evidence="6 7">SUN51</strain>
    </source>
</reference>
<dbReference type="InterPro" id="IPR000847">
    <property type="entry name" value="LysR_HTH_N"/>
</dbReference>
<name>A0A5B0BG47_9ACTN</name>
<dbReference type="PRINTS" id="PR00039">
    <property type="entry name" value="HTHLYSR"/>
</dbReference>
<keyword evidence="3" id="KW-0238">DNA-binding</keyword>
<dbReference type="Gene3D" id="1.10.10.10">
    <property type="entry name" value="Winged helix-like DNA-binding domain superfamily/Winged helix DNA-binding domain"/>
    <property type="match status" value="1"/>
</dbReference>
<protein>
    <submittedName>
        <fullName evidence="6">LysR family transcriptional regulator</fullName>
    </submittedName>
</protein>
<sequence>MEIPRMLDGRLKFRHLLLVEALSGQGSVVGAAAALHVTQPVVTRSLQDLERILGVTLYERGPRGIQPTEFGDAFTQYARLALAQMNQASRHLQEIADATRGHVVIGTHLAGSNLLLPRAIARLKQDRPALRIVVREATPETLLEDLVAGKIDFIIGRLATVPPGGTVQQTLHEETVRVVARSGHPLAARTHIPLDELIACPWILPGVETALRTELEEFFHRNDCPLPPDRVETTAFLTIRQLLVETDMVAALPELIGASDPRLTALPISLDLVGARVGITRAAGRRLSPASEAMMQSLVAIADSVHPPTDRSD</sequence>
<dbReference type="InterPro" id="IPR036388">
    <property type="entry name" value="WH-like_DNA-bd_sf"/>
</dbReference>
<dbReference type="SUPFAM" id="SSF46785">
    <property type="entry name" value="Winged helix' DNA-binding domain"/>
    <property type="match status" value="1"/>
</dbReference>
<evidence type="ECO:0000256" key="4">
    <source>
        <dbReference type="ARBA" id="ARBA00023163"/>
    </source>
</evidence>